<evidence type="ECO:0000256" key="5">
    <source>
        <dbReference type="ARBA" id="ARBA00022490"/>
    </source>
</evidence>
<dbReference type="GO" id="GO:0005049">
    <property type="term" value="F:nuclear export signal receptor activity"/>
    <property type="evidence" value="ECO:0007669"/>
    <property type="project" value="InterPro"/>
</dbReference>
<dbReference type="InterPro" id="IPR040016">
    <property type="entry name" value="XPO6"/>
</dbReference>
<proteinExistence type="inferred from homology"/>
<dbReference type="GO" id="GO:0005737">
    <property type="term" value="C:cytoplasm"/>
    <property type="evidence" value="ECO:0007669"/>
    <property type="project" value="UniProtKB-SubCell"/>
</dbReference>
<dbReference type="EMBL" id="CAJPEX010001607">
    <property type="protein sequence ID" value="CAG0919518.1"/>
    <property type="molecule type" value="Genomic_DNA"/>
</dbReference>
<dbReference type="InterPro" id="IPR011989">
    <property type="entry name" value="ARM-like"/>
</dbReference>
<dbReference type="Proteomes" id="UP000678499">
    <property type="component" value="Unassembled WGS sequence"/>
</dbReference>
<dbReference type="InterPro" id="IPR016024">
    <property type="entry name" value="ARM-type_fold"/>
</dbReference>
<evidence type="ECO:0000313" key="9">
    <source>
        <dbReference type="EMBL" id="CAD7279366.1"/>
    </source>
</evidence>
<accession>A0A7R9BRY6</accession>
<dbReference type="PANTHER" id="PTHR21452">
    <property type="entry name" value="EXPORTIN-6"/>
    <property type="match status" value="1"/>
</dbReference>
<dbReference type="SUPFAM" id="SSF48371">
    <property type="entry name" value="ARM repeat"/>
    <property type="match status" value="1"/>
</dbReference>
<evidence type="ECO:0000259" key="8">
    <source>
        <dbReference type="Pfam" id="PF08389"/>
    </source>
</evidence>
<dbReference type="OrthoDB" id="10261013at2759"/>
<keyword evidence="7" id="KW-0539">Nucleus</keyword>
<comment type="subcellular location">
    <subcellularLocation>
        <location evidence="2">Cytoplasm</location>
    </subcellularLocation>
    <subcellularLocation>
        <location evidence="1">Nucleus</location>
    </subcellularLocation>
</comment>
<keyword evidence="4" id="KW-0813">Transport</keyword>
<sequence length="1153" mass="129901">MHLTRGSVSISVPWRRDRSSEVLVNVLRRYSHAVNADVVMMAVSCQSSESPDLAYVLNFMATYEFHGLELILDEFYSAAASNSRKKEIEVILEQYSRQPDAVHFFLSGFSSSNQFVSMFCLTSLDKLISQRWIGLLPEERFKLRTSLLQMLEQHHANCPVFLRNKLMKLIVDIAGISWPLEYSDFIDHVFQMVQVSPEVGLSFLLITSEELGCPRGNLTMSRKNEIQKLLHIECPRIISTLLELLSVILSHYKTAAVHSRPVSEPALYTGLNWKVARNDWMKVDERSRSLAALALSCLAHVLSWAPISIVSSYEPRKLLDLVFHFAIADTTGPVGEAALGVLVEIVSKNLVPVQSEAFLEAVYRDTYCLLRLIVIDNRNTVGRVGPNYLDKMTEYLKSFLGTHIRRLQKFTSKHCNAPFADFMEFVLIYTVKLSPPEKMFAAFEIWTSYLEFVYADIEQEERTGTQLEDHSFHSGAYCLKTLADKILEHVQFKHNFETLDSLDNLTIDENGYTEWTFFVKECIEMLAKISAVTPQYAVHAITLPLEAALKVYLQLETTVAEENGKRWLMVTADHECQKLHRLLRDLATFLQAAGRFGEFFVGDYFRNRFSCSIGIFTMLCETAAMGARVKFYATDVVLPDLKSDFEEAMAQSLAALRPWCRYLADSVLEHQTVPPDFIQDRLIQAKMPLEDYEKFVSMIFHAAVACITPDAPVKISQSAGQLLCSLTKTVHPLQVMESEVMKSLVERLPAGGFDRATELLVYRSVANSILSTSNKKGMDPQWTLKRDQLQAFVRSLTGDYLSMTGVVDLGPETLQSIGRAVEFITDLVVNVEDDSTSVKGAVFFCIQPHLAVALHLLGPCVAGSPLIAEALLNLILKLFEVMRMSLGVNNAAKIIEAILSAFSASGVMENCFAPNTTPKSAGKVRLMELMLAIFATDSGGSPAISAAFVAPTLDLCLDKIWPLVSMCPELAGPLIEVFARVMLNNWRFFFGTSLGGASGDLLNGREHVFRRIMEAFGWALVQQDLQLFRQTLAALGRLDDKWRLYSKKIFKENMLRSFEKVLMDALIEGHNLLQEEIVDAMHSMAQSDMADFYQYFFPQYIRADAGLNDEQRNKLLTEFMGMMDSSSYKDNLMVFANDVRYYHEANKCLTGSV</sequence>
<feature type="domain" description="Exportin-1/Importin-beta-like" evidence="8">
    <location>
        <begin position="160"/>
        <end position="326"/>
    </location>
</feature>
<dbReference type="PANTHER" id="PTHR21452:SF4">
    <property type="entry name" value="EXPORTIN-6"/>
    <property type="match status" value="1"/>
</dbReference>
<evidence type="ECO:0000256" key="3">
    <source>
        <dbReference type="ARBA" id="ARBA00009466"/>
    </source>
</evidence>
<name>A0A7R9BRY6_9CRUS</name>
<dbReference type="GO" id="GO:0005634">
    <property type="term" value="C:nucleus"/>
    <property type="evidence" value="ECO:0007669"/>
    <property type="project" value="UniProtKB-SubCell"/>
</dbReference>
<dbReference type="GO" id="GO:0006611">
    <property type="term" value="P:protein export from nucleus"/>
    <property type="evidence" value="ECO:0007669"/>
    <property type="project" value="InterPro"/>
</dbReference>
<organism evidence="9">
    <name type="scientific">Notodromas monacha</name>
    <dbReference type="NCBI Taxonomy" id="399045"/>
    <lineage>
        <taxon>Eukaryota</taxon>
        <taxon>Metazoa</taxon>
        <taxon>Ecdysozoa</taxon>
        <taxon>Arthropoda</taxon>
        <taxon>Crustacea</taxon>
        <taxon>Oligostraca</taxon>
        <taxon>Ostracoda</taxon>
        <taxon>Podocopa</taxon>
        <taxon>Podocopida</taxon>
        <taxon>Cypridocopina</taxon>
        <taxon>Cypridoidea</taxon>
        <taxon>Cyprididae</taxon>
        <taxon>Notodromas</taxon>
    </lineage>
</organism>
<evidence type="ECO:0000256" key="2">
    <source>
        <dbReference type="ARBA" id="ARBA00004496"/>
    </source>
</evidence>
<dbReference type="Gene3D" id="1.25.10.10">
    <property type="entry name" value="Leucine-rich Repeat Variant"/>
    <property type="match status" value="1"/>
</dbReference>
<protein>
    <recommendedName>
        <fullName evidence="8">Exportin-1/Importin-beta-like domain-containing protein</fullName>
    </recommendedName>
</protein>
<gene>
    <name evidence="9" type="ORF">NMOB1V02_LOCUS7039</name>
</gene>
<reference evidence="9" key="1">
    <citation type="submission" date="2020-11" db="EMBL/GenBank/DDBJ databases">
        <authorList>
            <person name="Tran Van P."/>
        </authorList>
    </citation>
    <scope>NUCLEOTIDE SEQUENCE</scope>
</reference>
<keyword evidence="5" id="KW-0963">Cytoplasm</keyword>
<evidence type="ECO:0000256" key="1">
    <source>
        <dbReference type="ARBA" id="ARBA00004123"/>
    </source>
</evidence>
<evidence type="ECO:0000313" key="10">
    <source>
        <dbReference type="Proteomes" id="UP000678499"/>
    </source>
</evidence>
<evidence type="ECO:0000256" key="6">
    <source>
        <dbReference type="ARBA" id="ARBA00022927"/>
    </source>
</evidence>
<keyword evidence="6" id="KW-0653">Protein transport</keyword>
<dbReference type="InterPro" id="IPR013598">
    <property type="entry name" value="Exportin-1/Importin-b-like"/>
</dbReference>
<evidence type="ECO:0000256" key="7">
    <source>
        <dbReference type="ARBA" id="ARBA00023242"/>
    </source>
</evidence>
<dbReference type="Pfam" id="PF08389">
    <property type="entry name" value="Xpo1"/>
    <property type="match status" value="1"/>
</dbReference>
<dbReference type="EMBL" id="OA883644">
    <property type="protein sequence ID" value="CAD7279366.1"/>
    <property type="molecule type" value="Genomic_DNA"/>
</dbReference>
<comment type="similarity">
    <text evidence="3">Belongs to the exportin family.</text>
</comment>
<keyword evidence="10" id="KW-1185">Reference proteome</keyword>
<evidence type="ECO:0000256" key="4">
    <source>
        <dbReference type="ARBA" id="ARBA00022448"/>
    </source>
</evidence>
<dbReference type="AlphaFoldDB" id="A0A7R9BRY6"/>